<dbReference type="AlphaFoldDB" id="A0A085BHE7"/>
<gene>
    <name evidence="1" type="ORF">IO89_07885</name>
</gene>
<accession>A0A085BHE7</accession>
<evidence type="ECO:0000313" key="1">
    <source>
        <dbReference type="EMBL" id="KFC21892.1"/>
    </source>
</evidence>
<dbReference type="Proteomes" id="UP000028623">
    <property type="component" value="Unassembled WGS sequence"/>
</dbReference>
<comment type="caution">
    <text evidence="1">The sequence shown here is derived from an EMBL/GenBank/DDBJ whole genome shotgun (WGS) entry which is preliminary data.</text>
</comment>
<reference evidence="1 2" key="1">
    <citation type="submission" date="2014-07" db="EMBL/GenBank/DDBJ databases">
        <title>Epilithonimonas lactis LMG 22401 Genome.</title>
        <authorList>
            <person name="Pipes S.E."/>
            <person name="Stropko S.J."/>
        </authorList>
    </citation>
    <scope>NUCLEOTIDE SEQUENCE [LARGE SCALE GENOMIC DNA]</scope>
    <source>
        <strain evidence="1 2">LMG 24401</strain>
    </source>
</reference>
<keyword evidence="2" id="KW-1185">Reference proteome</keyword>
<sequence length="65" mass="7805">MGCEILLKFRDIVKIKHKARKAFFELIKNIFKVRKDISLSKDLDFILNKKNEQLPVLINHKYFKS</sequence>
<organism evidence="1 2">
    <name type="scientific">Epilithonimonas lactis</name>
    <dbReference type="NCBI Taxonomy" id="421072"/>
    <lineage>
        <taxon>Bacteria</taxon>
        <taxon>Pseudomonadati</taxon>
        <taxon>Bacteroidota</taxon>
        <taxon>Flavobacteriia</taxon>
        <taxon>Flavobacteriales</taxon>
        <taxon>Weeksellaceae</taxon>
        <taxon>Chryseobacterium group</taxon>
        <taxon>Epilithonimonas</taxon>
    </lineage>
</organism>
<proteinExistence type="predicted"/>
<protein>
    <submittedName>
        <fullName evidence="1">Uncharacterized protein</fullName>
    </submittedName>
</protein>
<evidence type="ECO:0000313" key="2">
    <source>
        <dbReference type="Proteomes" id="UP000028623"/>
    </source>
</evidence>
<name>A0A085BHE7_9FLAO</name>
<dbReference type="EMBL" id="JPLY01000003">
    <property type="protein sequence ID" value="KFC21892.1"/>
    <property type="molecule type" value="Genomic_DNA"/>
</dbReference>